<gene>
    <name evidence="1" type="primary">Dyak\GE27973</name>
    <name evidence="1" type="ORF">Dyak_GE27973</name>
</gene>
<dbReference type="Gene3D" id="3.80.10.10">
    <property type="entry name" value="Ribonuclease Inhibitor"/>
    <property type="match status" value="3"/>
</dbReference>
<dbReference type="EMBL" id="CM000158">
    <property type="protein sequence ID" value="KRJ98951.1"/>
    <property type="molecule type" value="Genomic_DNA"/>
</dbReference>
<evidence type="ECO:0000313" key="3">
    <source>
        <dbReference type="Proteomes" id="UP000002282"/>
    </source>
</evidence>
<dbReference type="OrthoDB" id="7857119at2759"/>
<name>A0A0R1DNT2_DROYA</name>
<reference evidence="1 3" key="2">
    <citation type="journal article" date="2007" name="Nature">
        <title>Evolution of genes and genomes on the Drosophila phylogeny.</title>
        <authorList>
            <consortium name="Drosophila 12 Genomes Consortium"/>
            <person name="Clark A.G."/>
            <person name="Eisen M.B."/>
            <person name="Smith D.R."/>
            <person name="Bergman C.M."/>
            <person name="Oliver B."/>
            <person name="Markow T.A."/>
            <person name="Kaufman T.C."/>
            <person name="Kellis M."/>
            <person name="Gelbart W."/>
            <person name="Iyer V.N."/>
            <person name="Pollard D.A."/>
            <person name="Sackton T.B."/>
            <person name="Larracuente A.M."/>
            <person name="Singh N.D."/>
            <person name="Abad J.P."/>
            <person name="Abt D.N."/>
            <person name="Adryan B."/>
            <person name="Aguade M."/>
            <person name="Akashi H."/>
            <person name="Anderson W.W."/>
            <person name="Aquadro C.F."/>
            <person name="Ardell D.H."/>
            <person name="Arguello R."/>
            <person name="Artieri C.G."/>
            <person name="Barbash D.A."/>
            <person name="Barker D."/>
            <person name="Barsanti P."/>
            <person name="Batterham P."/>
            <person name="Batzoglou S."/>
            <person name="Begun D."/>
            <person name="Bhutkar A."/>
            <person name="Blanco E."/>
            <person name="Bosak S.A."/>
            <person name="Bradley R.K."/>
            <person name="Brand A.D."/>
            <person name="Brent M.R."/>
            <person name="Brooks A.N."/>
            <person name="Brown R.H."/>
            <person name="Butlin R.K."/>
            <person name="Caggese C."/>
            <person name="Calvi B.R."/>
            <person name="Bernardo de Carvalho A."/>
            <person name="Caspi A."/>
            <person name="Castrezana S."/>
            <person name="Celniker S.E."/>
            <person name="Chang J.L."/>
            <person name="Chapple C."/>
            <person name="Chatterji S."/>
            <person name="Chinwalla A."/>
            <person name="Civetta A."/>
            <person name="Clifton S.W."/>
            <person name="Comeron J.M."/>
            <person name="Costello J.C."/>
            <person name="Coyne J.A."/>
            <person name="Daub J."/>
            <person name="David R.G."/>
            <person name="Delcher A.L."/>
            <person name="Delehaunty K."/>
            <person name="Do C.B."/>
            <person name="Ebling H."/>
            <person name="Edwards K."/>
            <person name="Eickbush T."/>
            <person name="Evans J.D."/>
            <person name="Filipski A."/>
            <person name="Findeiss S."/>
            <person name="Freyhult E."/>
            <person name="Fulton L."/>
            <person name="Fulton R."/>
            <person name="Garcia A.C."/>
            <person name="Gardiner A."/>
            <person name="Garfield D.A."/>
            <person name="Garvin B.E."/>
            <person name="Gibson G."/>
            <person name="Gilbert D."/>
            <person name="Gnerre S."/>
            <person name="Godfrey J."/>
            <person name="Good R."/>
            <person name="Gotea V."/>
            <person name="Gravely B."/>
            <person name="Greenberg A.J."/>
            <person name="Griffiths-Jones S."/>
            <person name="Gross S."/>
            <person name="Guigo R."/>
            <person name="Gustafson E.A."/>
            <person name="Haerty W."/>
            <person name="Hahn M.W."/>
            <person name="Halligan D.L."/>
            <person name="Halpern A.L."/>
            <person name="Halter G.M."/>
            <person name="Han M.V."/>
            <person name="Heger A."/>
            <person name="Hillier L."/>
            <person name="Hinrichs A.S."/>
            <person name="Holmes I."/>
            <person name="Hoskins R.A."/>
            <person name="Hubisz M.J."/>
            <person name="Hultmark D."/>
            <person name="Huntley M.A."/>
            <person name="Jaffe D.B."/>
            <person name="Jagadeeshan S."/>
            <person name="Jeck W.R."/>
            <person name="Johnson J."/>
            <person name="Jones C.D."/>
            <person name="Jordan W.C."/>
            <person name="Karpen G.H."/>
            <person name="Kataoka E."/>
            <person name="Keightley P.D."/>
            <person name="Kheradpour P."/>
            <person name="Kirkness E.F."/>
            <person name="Koerich L.B."/>
            <person name="Kristiansen K."/>
            <person name="Kudrna D."/>
            <person name="Kulathinal R.J."/>
            <person name="Kumar S."/>
            <person name="Kwok R."/>
            <person name="Lander E."/>
            <person name="Langley C.H."/>
            <person name="Lapoint R."/>
            <person name="Lazzaro B.P."/>
            <person name="Lee S.J."/>
            <person name="Levesque L."/>
            <person name="Li R."/>
            <person name="Lin C.F."/>
            <person name="Lin M.F."/>
            <person name="Lindblad-Toh K."/>
            <person name="Llopart A."/>
            <person name="Long M."/>
            <person name="Low L."/>
            <person name="Lozovsky E."/>
            <person name="Lu J."/>
            <person name="Luo M."/>
            <person name="Machado C.A."/>
            <person name="Makalowski W."/>
            <person name="Marzo M."/>
            <person name="Matsuda M."/>
            <person name="Matzkin L."/>
            <person name="McAllister B."/>
            <person name="McBride C.S."/>
            <person name="McKernan B."/>
            <person name="McKernan K."/>
            <person name="Mendez-Lago M."/>
            <person name="Minx P."/>
            <person name="Mollenhauer M.U."/>
            <person name="Montooth K."/>
            <person name="Mount S.M."/>
            <person name="Mu X."/>
            <person name="Myers E."/>
            <person name="Negre B."/>
            <person name="Newfeld S."/>
            <person name="Nielsen R."/>
            <person name="Noor M.A."/>
            <person name="O'Grady P."/>
            <person name="Pachter L."/>
            <person name="Papaceit M."/>
            <person name="Parisi M.J."/>
            <person name="Parisi M."/>
            <person name="Parts L."/>
            <person name="Pedersen J.S."/>
            <person name="Pesole G."/>
            <person name="Phillippy A.M."/>
            <person name="Ponting C.P."/>
            <person name="Pop M."/>
            <person name="Porcelli D."/>
            <person name="Powell J.R."/>
            <person name="Prohaska S."/>
            <person name="Pruitt K."/>
            <person name="Puig M."/>
            <person name="Quesneville H."/>
            <person name="Ram K.R."/>
            <person name="Rand D."/>
            <person name="Rasmussen M.D."/>
            <person name="Reed L.K."/>
            <person name="Reenan R."/>
            <person name="Reily A."/>
            <person name="Remington K.A."/>
            <person name="Rieger T.T."/>
            <person name="Ritchie M.G."/>
            <person name="Robin C."/>
            <person name="Rogers Y.H."/>
            <person name="Rohde C."/>
            <person name="Rozas J."/>
            <person name="Rubenfield M.J."/>
            <person name="Ruiz A."/>
            <person name="Russo S."/>
            <person name="Salzberg S.L."/>
            <person name="Sanchez-Gracia A."/>
            <person name="Saranga D.J."/>
            <person name="Sato H."/>
            <person name="Schaeffer S.W."/>
            <person name="Schatz M.C."/>
            <person name="Schlenke T."/>
            <person name="Schwartz R."/>
            <person name="Segarra C."/>
            <person name="Singh R.S."/>
            <person name="Sirot L."/>
            <person name="Sirota M."/>
            <person name="Sisneros N.B."/>
            <person name="Smith C.D."/>
            <person name="Smith T.F."/>
            <person name="Spieth J."/>
            <person name="Stage D.E."/>
            <person name="Stark A."/>
            <person name="Stephan W."/>
            <person name="Strausberg R.L."/>
            <person name="Strempel S."/>
            <person name="Sturgill D."/>
            <person name="Sutton G."/>
            <person name="Sutton G.G."/>
            <person name="Tao W."/>
            <person name="Teichmann S."/>
            <person name="Tobari Y.N."/>
            <person name="Tomimura Y."/>
            <person name="Tsolas J.M."/>
            <person name="Valente V.L."/>
            <person name="Venter E."/>
            <person name="Venter J.C."/>
            <person name="Vicario S."/>
            <person name="Vieira F.G."/>
            <person name="Vilella A.J."/>
            <person name="Villasante A."/>
            <person name="Walenz B."/>
            <person name="Wang J."/>
            <person name="Wasserman M."/>
            <person name="Watts T."/>
            <person name="Wilson D."/>
            <person name="Wilson R.K."/>
            <person name="Wing R.A."/>
            <person name="Wolfner M.F."/>
            <person name="Wong A."/>
            <person name="Wong G.K."/>
            <person name="Wu C.I."/>
            <person name="Wu G."/>
            <person name="Yamamoto D."/>
            <person name="Yang H.P."/>
            <person name="Yang S.P."/>
            <person name="Yorke J.A."/>
            <person name="Yoshida K."/>
            <person name="Zdobnov E."/>
            <person name="Zhang P."/>
            <person name="Zhang Y."/>
            <person name="Zimin A.V."/>
            <person name="Baldwin J."/>
            <person name="Abdouelleil A."/>
            <person name="Abdulkadir J."/>
            <person name="Abebe A."/>
            <person name="Abera B."/>
            <person name="Abreu J."/>
            <person name="Acer S.C."/>
            <person name="Aftuck L."/>
            <person name="Alexander A."/>
            <person name="An P."/>
            <person name="Anderson E."/>
            <person name="Anderson S."/>
            <person name="Arachi H."/>
            <person name="Azer M."/>
            <person name="Bachantsang P."/>
            <person name="Barry A."/>
            <person name="Bayul T."/>
            <person name="Berlin A."/>
            <person name="Bessette D."/>
            <person name="Bloom T."/>
            <person name="Blye J."/>
            <person name="Boguslavskiy L."/>
            <person name="Bonnet C."/>
            <person name="Boukhgalter B."/>
            <person name="Bourzgui I."/>
            <person name="Brown A."/>
            <person name="Cahill P."/>
            <person name="Channer S."/>
            <person name="Cheshatsang Y."/>
            <person name="Chuda L."/>
            <person name="Citroen M."/>
            <person name="Collymore A."/>
            <person name="Cooke P."/>
            <person name="Costello M."/>
            <person name="D'Aco K."/>
            <person name="Daza R."/>
            <person name="De Haan G."/>
            <person name="DeGray S."/>
            <person name="DeMaso C."/>
            <person name="Dhargay N."/>
            <person name="Dooley K."/>
            <person name="Dooley E."/>
            <person name="Doricent M."/>
            <person name="Dorje P."/>
            <person name="Dorjee K."/>
            <person name="Dupes A."/>
            <person name="Elong R."/>
            <person name="Falk J."/>
            <person name="Farina A."/>
            <person name="Faro S."/>
            <person name="Ferguson D."/>
            <person name="Fisher S."/>
            <person name="Foley C.D."/>
            <person name="Franke A."/>
            <person name="Friedrich D."/>
            <person name="Gadbois L."/>
            <person name="Gearin G."/>
            <person name="Gearin C.R."/>
            <person name="Giannoukos G."/>
            <person name="Goode T."/>
            <person name="Graham J."/>
            <person name="Grandbois E."/>
            <person name="Grewal S."/>
            <person name="Gyaltsen K."/>
            <person name="Hafez N."/>
            <person name="Hagos B."/>
            <person name="Hall J."/>
            <person name="Henson C."/>
            <person name="Hollinger A."/>
            <person name="Honan T."/>
            <person name="Huard M.D."/>
            <person name="Hughes L."/>
            <person name="Hurhula B."/>
            <person name="Husby M.E."/>
            <person name="Kamat A."/>
            <person name="Kanga B."/>
            <person name="Kashin S."/>
            <person name="Khazanovich D."/>
            <person name="Kisner P."/>
            <person name="Lance K."/>
            <person name="Lara M."/>
            <person name="Lee W."/>
            <person name="Lennon N."/>
            <person name="Letendre F."/>
            <person name="LeVine R."/>
            <person name="Lipovsky A."/>
            <person name="Liu X."/>
            <person name="Liu J."/>
            <person name="Liu S."/>
            <person name="Lokyitsang T."/>
            <person name="Lokyitsang Y."/>
            <person name="Lubonja R."/>
            <person name="Lui A."/>
            <person name="MacDonald P."/>
            <person name="Magnisalis V."/>
            <person name="Maru K."/>
            <person name="Matthews C."/>
            <person name="McCusker W."/>
            <person name="McDonough S."/>
            <person name="Mehta T."/>
            <person name="Meldrim J."/>
            <person name="Meneus L."/>
            <person name="Mihai O."/>
            <person name="Mihalev A."/>
            <person name="Mihova T."/>
            <person name="Mittelman R."/>
            <person name="Mlenga V."/>
            <person name="Montmayeur A."/>
            <person name="Mulrain L."/>
            <person name="Navidi A."/>
            <person name="Naylor J."/>
            <person name="Negash T."/>
            <person name="Nguyen T."/>
            <person name="Nguyen N."/>
            <person name="Nicol R."/>
            <person name="Norbu C."/>
            <person name="Norbu N."/>
            <person name="Novod N."/>
            <person name="O'Neill B."/>
            <person name="Osman S."/>
            <person name="Markiewicz E."/>
            <person name="Oyono O.L."/>
            <person name="Patti C."/>
            <person name="Phunkhang P."/>
            <person name="Pierre F."/>
            <person name="Priest M."/>
            <person name="Raghuraman S."/>
            <person name="Rege F."/>
            <person name="Reyes R."/>
            <person name="Rise C."/>
            <person name="Rogov P."/>
            <person name="Ross K."/>
            <person name="Ryan E."/>
            <person name="Settipalli S."/>
            <person name="Shea T."/>
            <person name="Sherpa N."/>
            <person name="Shi L."/>
            <person name="Shih D."/>
            <person name="Sparrow T."/>
            <person name="Spaulding J."/>
            <person name="Stalker J."/>
            <person name="Stange-Thomann N."/>
            <person name="Stavropoulos S."/>
            <person name="Stone C."/>
            <person name="Strader C."/>
            <person name="Tesfaye S."/>
            <person name="Thomson T."/>
            <person name="Thoulutsang Y."/>
            <person name="Thoulutsang D."/>
            <person name="Topham K."/>
            <person name="Topping I."/>
            <person name="Tsamla T."/>
            <person name="Vassiliev H."/>
            <person name="Vo A."/>
            <person name="Wangchuk T."/>
            <person name="Wangdi T."/>
            <person name="Weiand M."/>
            <person name="Wilkinson J."/>
            <person name="Wilson A."/>
            <person name="Yadav S."/>
            <person name="Young G."/>
            <person name="Yu Q."/>
            <person name="Zembek L."/>
            <person name="Zhong D."/>
            <person name="Zimmer A."/>
            <person name="Zwirko Z."/>
            <person name="Jaffe D.B."/>
            <person name="Alvarez P."/>
            <person name="Brockman W."/>
            <person name="Butler J."/>
            <person name="Chin C."/>
            <person name="Gnerre S."/>
            <person name="Grabherr M."/>
            <person name="Kleber M."/>
            <person name="Mauceli E."/>
            <person name="MacCallum I."/>
        </authorList>
    </citation>
    <scope>NUCLEOTIDE SEQUENCE [LARGE SCALE GENOMIC DNA]</scope>
    <source>
        <strain evidence="1">Tai18E2</strain>
        <strain evidence="3">Tai18E2 / Tucson 14021-0261.01</strain>
    </source>
</reference>
<evidence type="ECO:0000313" key="1">
    <source>
        <dbReference type="EMBL" id="KRJ98951.1"/>
    </source>
</evidence>
<dbReference type="KEGG" id="dya:Dyak_GE27973"/>
<protein>
    <submittedName>
        <fullName evidence="1">Uncharacterized protein, isoform A</fullName>
    </submittedName>
    <submittedName>
        <fullName evidence="2">Uncharacterized protein, isoform B</fullName>
    </submittedName>
</protein>
<dbReference type="InterPro" id="IPR032675">
    <property type="entry name" value="LRR_dom_sf"/>
</dbReference>
<dbReference type="Proteomes" id="UP000002282">
    <property type="component" value="Chromosome 2R"/>
</dbReference>
<sequence length="982" mass="112535">MDENGMFILNADCILEIMKYVITDCQLNERYVEMGTLVYNDLINFVLAHDFFVELLADHHKILYKDLEWALACRTIKLLIDLRVNKQSNNERFFWRSFQESVSEQSPFDLQLSFQGIYVHIKVTGISSGSPYHETLKFDFPLTVDALGDIFRSNKNLTKLSFESTKVHGSLSHIIPYCANLEELKITMNAEDVLSQYEPLVILPKLKNILITGLQRSKSESLFLSNLRKWHRPPNLPPLTLKIEEHVTDIHRPVTFATFNSLRCLHVNESLSSYDPPYSFFKAEYDLSAMENDSISIEDSLATIRLGEGVEIKFIRSKGILELKLHNYSDIGQMGELSKLPNFTRLLVKNKSYNLEYPDSFAKFLRSMAPNGSFALKSCKILNGRLNLNETEELAKITSLRFLECHLHDGPDINFSQMTNLQHMKLDFRQNINHITSNIIHNLLSNCQVLATIFSEAVTITLWRKEKRLEIHLCNCENTDFAIPLAKLKGFNTLVISGKQELGYLNMIFDAFAANLSTIEELDLFYLQPYSSELERLRFEDISKVTEIKTIRSLRCCVSDVTGVQKLANLNKLENLEIYHSGGGNLIEFFNKLPEKNTIKCISTGKLTHEEVLKITQMTSIKTLVCRLSDEYGLEFFAELANSSVVELIVLEYNNSMRDIPSLFSTIRAKQLGLFDIWHKKLNFFETVDVTKITGLKRLCASFVDSECAQILDRLPQLEDLTIGFIKTPLENPLRVLALKSPSTLKKLKLCNFIGGSECECLTQFKTLESLTCSFRNETGIDHLANMENLKELFIHLSENSLSNLFLAFAQKCDSKLEKLQAPITCSNEIREISQIKSLRTLNINLTKMCDNLSDLSRLNNLKSLSIVVRYRCKLNTDSFLQIFRSCQKLDQVDLGFYYGVALNLVSQVNNVLKSFRDPANQKPLQLSIFSGSIYPKIHVDDIDESILNVSYSYEKNYEGYEIEFNSDDEDSDNPYTYMYYS</sequence>
<dbReference type="AlphaFoldDB" id="A0A0R1DNT2"/>
<accession>A0A0R1DNT2</accession>
<proteinExistence type="predicted"/>
<dbReference type="SUPFAM" id="SSF52058">
    <property type="entry name" value="L domain-like"/>
    <property type="match status" value="2"/>
</dbReference>
<keyword evidence="3" id="KW-1185">Reference proteome</keyword>
<dbReference type="SUPFAM" id="SSF52047">
    <property type="entry name" value="RNI-like"/>
    <property type="match status" value="1"/>
</dbReference>
<reference evidence="1 3" key="3">
    <citation type="journal article" date="2007" name="PLoS Biol.">
        <title>Principles of genome evolution in the Drosophila melanogaster species group.</title>
        <authorList>
            <person name="Ranz J.M."/>
            <person name="Maurin D."/>
            <person name="Chan Y.S."/>
            <person name="von Grotthuss M."/>
            <person name="Hillier L.W."/>
            <person name="Roote J."/>
            <person name="Ashburner M."/>
            <person name="Bergman C.M."/>
        </authorList>
    </citation>
    <scope>NUCLEOTIDE SEQUENCE [LARGE SCALE GENOMIC DNA]</scope>
    <source>
        <strain evidence="1">Tai18E2</strain>
        <strain evidence="3">Tai18E2 / Tucson 14021-0261.01</strain>
    </source>
</reference>
<reference evidence="1" key="1">
    <citation type="submission" date="2006-01" db="EMBL/GenBank/DDBJ databases">
        <title>The Genome of Drosophila yakuba.</title>
        <authorList>
            <consortium name="The Drosophila yakuba Sequencing Consortium"/>
        </authorList>
    </citation>
    <scope>NUCLEOTIDE SEQUENCE</scope>
    <source>
        <strain evidence="1">Tai18E2</strain>
    </source>
</reference>
<reference evidence="1" key="4">
    <citation type="submission" date="2015-11" db="EMBL/GenBank/DDBJ databases">
        <authorList>
            <consortium name="FlyBase"/>
        </authorList>
    </citation>
    <scope>NUCLEOTIDE SEQUENCE</scope>
    <source>
        <strain evidence="1">Tai18E2</strain>
    </source>
</reference>
<organism evidence="1 3">
    <name type="scientific">Drosophila yakuba</name>
    <name type="common">Fruit fly</name>
    <dbReference type="NCBI Taxonomy" id="7245"/>
    <lineage>
        <taxon>Eukaryota</taxon>
        <taxon>Metazoa</taxon>
        <taxon>Ecdysozoa</taxon>
        <taxon>Arthropoda</taxon>
        <taxon>Hexapoda</taxon>
        <taxon>Insecta</taxon>
        <taxon>Pterygota</taxon>
        <taxon>Neoptera</taxon>
        <taxon>Endopterygota</taxon>
        <taxon>Diptera</taxon>
        <taxon>Brachycera</taxon>
        <taxon>Muscomorpha</taxon>
        <taxon>Ephydroidea</taxon>
        <taxon>Drosophilidae</taxon>
        <taxon>Drosophila</taxon>
        <taxon>Sophophora</taxon>
    </lineage>
</organism>
<dbReference type="EMBL" id="CM000158">
    <property type="protein sequence ID" value="KRJ98952.1"/>
    <property type="molecule type" value="Genomic_DNA"/>
</dbReference>
<evidence type="ECO:0000313" key="2">
    <source>
        <dbReference type="EMBL" id="KRJ98952.1"/>
    </source>
</evidence>